<keyword evidence="10" id="KW-1185">Reference proteome</keyword>
<dbReference type="EMBL" id="CAWUHD010000060">
    <property type="protein sequence ID" value="CAK7225433.1"/>
    <property type="molecule type" value="Genomic_DNA"/>
</dbReference>
<evidence type="ECO:0000313" key="10">
    <source>
        <dbReference type="Proteomes" id="UP001642482"/>
    </source>
</evidence>
<feature type="region of interest" description="Disordered" evidence="8">
    <location>
        <begin position="50"/>
        <end position="77"/>
    </location>
</feature>
<evidence type="ECO:0000256" key="6">
    <source>
        <dbReference type="ARBA" id="ARBA00033752"/>
    </source>
</evidence>
<dbReference type="Proteomes" id="UP001642482">
    <property type="component" value="Unassembled WGS sequence"/>
</dbReference>
<organism evidence="9 10">
    <name type="scientific">Sporothrix eucalyptigena</name>
    <dbReference type="NCBI Taxonomy" id="1812306"/>
    <lineage>
        <taxon>Eukaryota</taxon>
        <taxon>Fungi</taxon>
        <taxon>Dikarya</taxon>
        <taxon>Ascomycota</taxon>
        <taxon>Pezizomycotina</taxon>
        <taxon>Sordariomycetes</taxon>
        <taxon>Sordariomycetidae</taxon>
        <taxon>Ophiostomatales</taxon>
        <taxon>Ophiostomataceae</taxon>
        <taxon>Sporothrix</taxon>
    </lineage>
</organism>
<gene>
    <name evidence="9" type="ORF">SEUCBS140593_005901</name>
</gene>
<sequence>MNVCRTVLLRRMLALPTPARASRPLFASSTSSVSSSSLHAFSTSTVSRNAAAAAPADPPSQDAAASPDADAAVATRRSSCPEGTVLLGLNYTKGKTDPVALRDEDYPEWLWNCLDVKKKADTQEDADAGDEFSKSKKQRRMALKRQRELEAKVLATGDLTALAPKIPLQQQSLNLADSSADADTLAAAAKRKELRVALRKERRAKIKESNYLRSM</sequence>
<dbReference type="Pfam" id="PF08561">
    <property type="entry name" value="Ribosomal_L37"/>
    <property type="match status" value="1"/>
</dbReference>
<comment type="subcellular location">
    <subcellularLocation>
        <location evidence="1">Mitochondrion</location>
    </subcellularLocation>
</comment>
<evidence type="ECO:0000256" key="2">
    <source>
        <dbReference type="ARBA" id="ARBA00022946"/>
    </source>
</evidence>
<dbReference type="InterPro" id="IPR013870">
    <property type="entry name" value="Ribosomal_mL54"/>
</dbReference>
<keyword evidence="4" id="KW-0496">Mitochondrion</keyword>
<evidence type="ECO:0000256" key="5">
    <source>
        <dbReference type="ARBA" id="ARBA00023274"/>
    </source>
</evidence>
<evidence type="ECO:0000256" key="8">
    <source>
        <dbReference type="SAM" id="MobiDB-lite"/>
    </source>
</evidence>
<evidence type="ECO:0000256" key="7">
    <source>
        <dbReference type="ARBA" id="ARBA00035179"/>
    </source>
</evidence>
<evidence type="ECO:0000256" key="1">
    <source>
        <dbReference type="ARBA" id="ARBA00004173"/>
    </source>
</evidence>
<evidence type="ECO:0000313" key="9">
    <source>
        <dbReference type="EMBL" id="CAK7225433.1"/>
    </source>
</evidence>
<keyword evidence="5" id="KW-0687">Ribonucleoprotein</keyword>
<evidence type="ECO:0000256" key="4">
    <source>
        <dbReference type="ARBA" id="ARBA00023128"/>
    </source>
</evidence>
<dbReference type="PANTHER" id="PTHR28595:SF1">
    <property type="entry name" value="LARGE RIBOSOMAL SUBUNIT PROTEIN ML54"/>
    <property type="match status" value="1"/>
</dbReference>
<protein>
    <recommendedName>
        <fullName evidence="7">Large ribosomal subunit protein mL54</fullName>
    </recommendedName>
</protein>
<proteinExistence type="inferred from homology"/>
<comment type="caution">
    <text evidence="9">The sequence shown here is derived from an EMBL/GenBank/DDBJ whole genome shotgun (WGS) entry which is preliminary data.</text>
</comment>
<accession>A0ABP0C0D8</accession>
<comment type="similarity">
    <text evidence="6">Belongs to the mitochondrion-specific ribosomal protein mL54 family.</text>
</comment>
<dbReference type="PANTHER" id="PTHR28595">
    <property type="entry name" value="39S RIBOSOMAL PROTEIN L54, MITOCHONDRIAL"/>
    <property type="match status" value="1"/>
</dbReference>
<keyword evidence="2" id="KW-0809">Transit peptide</keyword>
<evidence type="ECO:0000256" key="3">
    <source>
        <dbReference type="ARBA" id="ARBA00022980"/>
    </source>
</evidence>
<name>A0ABP0C0D8_9PEZI</name>
<feature type="compositionally biased region" description="Low complexity" evidence="8">
    <location>
        <begin position="50"/>
        <end position="74"/>
    </location>
</feature>
<reference evidence="9 10" key="1">
    <citation type="submission" date="2024-01" db="EMBL/GenBank/DDBJ databases">
        <authorList>
            <person name="Allen C."/>
            <person name="Tagirdzhanova G."/>
        </authorList>
    </citation>
    <scope>NUCLEOTIDE SEQUENCE [LARGE SCALE GENOMIC DNA]</scope>
</reference>
<keyword evidence="3" id="KW-0689">Ribosomal protein</keyword>